<accession>Q4T629</accession>
<organism evidence="1">
    <name type="scientific">Tetraodon nigroviridis</name>
    <name type="common">Spotted green pufferfish</name>
    <name type="synonym">Chelonodon nigroviridis</name>
    <dbReference type="NCBI Taxonomy" id="99883"/>
    <lineage>
        <taxon>Eukaryota</taxon>
        <taxon>Metazoa</taxon>
        <taxon>Chordata</taxon>
        <taxon>Craniata</taxon>
        <taxon>Vertebrata</taxon>
        <taxon>Euteleostomi</taxon>
        <taxon>Actinopterygii</taxon>
        <taxon>Neopterygii</taxon>
        <taxon>Teleostei</taxon>
        <taxon>Neoteleostei</taxon>
        <taxon>Acanthomorphata</taxon>
        <taxon>Eupercaria</taxon>
        <taxon>Tetraodontiformes</taxon>
        <taxon>Tetradontoidea</taxon>
        <taxon>Tetraodontidae</taxon>
        <taxon>Tetraodon</taxon>
    </lineage>
</organism>
<dbReference type="KEGG" id="tng:GSTEN00006513G001"/>
<dbReference type="AlphaFoldDB" id="Q4T629"/>
<proteinExistence type="predicted"/>
<gene>
    <name evidence="1" type="ORF">GSTENG00006513001</name>
</gene>
<comment type="caution">
    <text evidence="1">The sequence shown here is derived from an EMBL/GenBank/DDBJ whole genome shotgun (WGS) entry which is preliminary data.</text>
</comment>
<name>Q4T629_TETNG</name>
<evidence type="ECO:0000313" key="1">
    <source>
        <dbReference type="EMBL" id="CAF91653.1"/>
    </source>
</evidence>
<reference evidence="1" key="2">
    <citation type="submission" date="2004-02" db="EMBL/GenBank/DDBJ databases">
        <authorList>
            <consortium name="Genoscope"/>
            <consortium name="Whitehead Institute Centre for Genome Research"/>
        </authorList>
    </citation>
    <scope>NUCLEOTIDE SEQUENCE</scope>
</reference>
<sequence>MPIRSSLGRADIGGDVSTAVEPSSTCVVLGPSEEGSAPSSSLQTLVETAGLPVCLDMRELVFKACAISVWEKFWSASKRMRLFPLKRIGDHHHFAHENGNCKDGEKGRSGVLRLWTWQTIKAGGDPQRQPLPLRLTL</sequence>
<protein>
    <submittedName>
        <fullName evidence="1">(spotted green pufferfish) hypothetical protein</fullName>
    </submittedName>
</protein>
<dbReference type="EMBL" id="CAAE01008971">
    <property type="protein sequence ID" value="CAF91653.1"/>
    <property type="molecule type" value="Genomic_DNA"/>
</dbReference>
<reference evidence="1" key="1">
    <citation type="journal article" date="2004" name="Nature">
        <title>Genome duplication in the teleost fish Tetraodon nigroviridis reveals the early vertebrate proto-karyotype.</title>
        <authorList>
            <person name="Jaillon O."/>
            <person name="Aury J.-M."/>
            <person name="Brunet F."/>
            <person name="Petit J.-L."/>
            <person name="Stange-Thomann N."/>
            <person name="Mauceli E."/>
            <person name="Bouneau L."/>
            <person name="Fischer C."/>
            <person name="Ozouf-Costaz C."/>
            <person name="Bernot A."/>
            <person name="Nicaud S."/>
            <person name="Jaffe D."/>
            <person name="Fisher S."/>
            <person name="Lutfalla G."/>
            <person name="Dossat C."/>
            <person name="Segurens B."/>
            <person name="Dasilva C."/>
            <person name="Salanoubat M."/>
            <person name="Levy M."/>
            <person name="Boudet N."/>
            <person name="Castellano S."/>
            <person name="Anthouard V."/>
            <person name="Jubin C."/>
            <person name="Castelli V."/>
            <person name="Katinka M."/>
            <person name="Vacherie B."/>
            <person name="Biemont C."/>
            <person name="Skalli Z."/>
            <person name="Cattolico L."/>
            <person name="Poulain J."/>
            <person name="De Berardinis V."/>
            <person name="Cruaud C."/>
            <person name="Duprat S."/>
            <person name="Brottier P."/>
            <person name="Coutanceau J.-P."/>
            <person name="Gouzy J."/>
            <person name="Parra G."/>
            <person name="Lardier G."/>
            <person name="Chapple C."/>
            <person name="McKernan K.J."/>
            <person name="McEwan P."/>
            <person name="Bosak S."/>
            <person name="Kellis M."/>
            <person name="Volff J.-N."/>
            <person name="Guigo R."/>
            <person name="Zody M.C."/>
            <person name="Mesirov J."/>
            <person name="Lindblad-Toh K."/>
            <person name="Birren B."/>
            <person name="Nusbaum C."/>
            <person name="Kahn D."/>
            <person name="Robinson-Rechavi M."/>
            <person name="Laudet V."/>
            <person name="Schachter V."/>
            <person name="Quetier F."/>
            <person name="Saurin W."/>
            <person name="Scarpelli C."/>
            <person name="Wincker P."/>
            <person name="Lander E.S."/>
            <person name="Weissenbach J."/>
            <person name="Roest Crollius H."/>
        </authorList>
    </citation>
    <scope>NUCLEOTIDE SEQUENCE [LARGE SCALE GENOMIC DNA]</scope>
</reference>